<evidence type="ECO:0000313" key="3">
    <source>
        <dbReference type="Proteomes" id="UP000321571"/>
    </source>
</evidence>
<sequence length="431" mass="44728">MFIGGKPRSERGQGSLESVGIVVLAAILATSIVGVVVQASPNLRDNVAYQLCRIVHVVDGGGCDKPGDLRTADERVPDEPCVSGSQSISAEASASVVVTVKRGYSFLIERMSDGTYKVTRVDTLGVGTGVGPGIDISLTLDGKKYGVTAIASADAMLAGKMGETWYADSEDGANDIIKDVIANDVVDEVVPDAGVGPFKAPNPVKWAIKKLIGEPGDPDEEYAEGGIEGSAEATVSGITAGAGANVKAENYLGGKKTPDGYTAYFRAGISGSAWANVLNAEGTNYDGASAMAGGEMLAELNFDKSGKPTSIKMTTTVTLDAATQDGVAETDDQKVTEYSFEVPLTGDPVHDAPLYAALASPVALPGFIDEARKNGYATQNVYSQDPNTYGLNVGGELLGEYGGSISGDVTNKDLQEALYWDGEKMAPRPDC</sequence>
<keyword evidence="1" id="KW-0812">Transmembrane</keyword>
<comment type="caution">
    <text evidence="2">The sequence shown here is derived from an EMBL/GenBank/DDBJ whole genome shotgun (WGS) entry which is preliminary data.</text>
</comment>
<gene>
    <name evidence="2" type="ORF">FHP06_04655</name>
</gene>
<dbReference type="Proteomes" id="UP000321571">
    <property type="component" value="Unassembled WGS sequence"/>
</dbReference>
<evidence type="ECO:0000313" key="2">
    <source>
        <dbReference type="EMBL" id="TXL62008.1"/>
    </source>
</evidence>
<reference evidence="2 3" key="1">
    <citation type="submission" date="2019-06" db="EMBL/GenBank/DDBJ databases">
        <title>Aeromicrobium sp. nov., isolated from a maize field.</title>
        <authorList>
            <person name="Lin S.-Y."/>
            <person name="Tsai C.-F."/>
            <person name="Young C.-C."/>
        </authorList>
    </citation>
    <scope>NUCLEOTIDE SEQUENCE [LARGE SCALE GENOMIC DNA]</scope>
    <source>
        <strain evidence="2 3">CC-CFT486</strain>
    </source>
</reference>
<keyword evidence="1" id="KW-1133">Transmembrane helix</keyword>
<name>A0A5C8NL86_9ACTN</name>
<keyword evidence="1" id="KW-0472">Membrane</keyword>
<dbReference type="RefSeq" id="WP_147684271.1">
    <property type="nucleotide sequence ID" value="NZ_VDUX01000002.1"/>
</dbReference>
<organism evidence="2 3">
    <name type="scientific">Aeromicrobium terrae</name>
    <dbReference type="NCBI Taxonomy" id="2498846"/>
    <lineage>
        <taxon>Bacteria</taxon>
        <taxon>Bacillati</taxon>
        <taxon>Actinomycetota</taxon>
        <taxon>Actinomycetes</taxon>
        <taxon>Propionibacteriales</taxon>
        <taxon>Nocardioidaceae</taxon>
        <taxon>Aeromicrobium</taxon>
    </lineage>
</organism>
<evidence type="ECO:0000256" key="1">
    <source>
        <dbReference type="SAM" id="Phobius"/>
    </source>
</evidence>
<proteinExistence type="predicted"/>
<accession>A0A5C8NL86</accession>
<protein>
    <submittedName>
        <fullName evidence="2">Uncharacterized protein</fullName>
    </submittedName>
</protein>
<dbReference type="OrthoDB" id="3746693at2"/>
<dbReference type="EMBL" id="VDUX01000002">
    <property type="protein sequence ID" value="TXL62008.1"/>
    <property type="molecule type" value="Genomic_DNA"/>
</dbReference>
<keyword evidence="3" id="KW-1185">Reference proteome</keyword>
<feature type="transmembrane region" description="Helical" evidence="1">
    <location>
        <begin position="21"/>
        <end position="40"/>
    </location>
</feature>
<dbReference type="AlphaFoldDB" id="A0A5C8NL86"/>